<dbReference type="InterPro" id="IPR050829">
    <property type="entry name" value="CorA_MIT"/>
</dbReference>
<dbReference type="Pfam" id="PF01544">
    <property type="entry name" value="CorA"/>
    <property type="match status" value="1"/>
</dbReference>
<dbReference type="GO" id="GO:0005886">
    <property type="term" value="C:plasma membrane"/>
    <property type="evidence" value="ECO:0007669"/>
    <property type="project" value="UniProtKB-SubCell"/>
</dbReference>
<keyword evidence="6" id="KW-0997">Cell inner membrane</keyword>
<keyword evidence="4" id="KW-0813">Transport</keyword>
<comment type="subcellular location">
    <subcellularLocation>
        <location evidence="1">Cell inner membrane</location>
        <topology evidence="1">Multi-pass membrane protein</topology>
    </subcellularLocation>
</comment>
<gene>
    <name evidence="14" type="ORF">IQ22_00737</name>
</gene>
<evidence type="ECO:0000256" key="5">
    <source>
        <dbReference type="ARBA" id="ARBA00022475"/>
    </source>
</evidence>
<dbReference type="GO" id="GO:0015087">
    <property type="term" value="F:cobalt ion transmembrane transporter activity"/>
    <property type="evidence" value="ECO:0007669"/>
    <property type="project" value="TreeGrafter"/>
</dbReference>
<evidence type="ECO:0000256" key="3">
    <source>
        <dbReference type="ARBA" id="ARBA00019439"/>
    </source>
</evidence>
<keyword evidence="15" id="KW-1185">Reference proteome</keyword>
<evidence type="ECO:0000256" key="2">
    <source>
        <dbReference type="ARBA" id="ARBA00009765"/>
    </source>
</evidence>
<evidence type="ECO:0000256" key="1">
    <source>
        <dbReference type="ARBA" id="ARBA00004429"/>
    </source>
</evidence>
<dbReference type="FunFam" id="1.20.58.340:FF:000001">
    <property type="entry name" value="Magnesium transport protein CorA"/>
    <property type="match status" value="1"/>
</dbReference>
<comment type="catalytic activity">
    <reaction evidence="12">
        <text>Mg(2+)(in) = Mg(2+)(out)</text>
        <dbReference type="Rhea" id="RHEA:29827"/>
        <dbReference type="ChEBI" id="CHEBI:18420"/>
    </reaction>
</comment>
<evidence type="ECO:0000256" key="12">
    <source>
        <dbReference type="ARBA" id="ARBA00034269"/>
    </source>
</evidence>
<feature type="transmembrane region" description="Helical" evidence="13">
    <location>
        <begin position="270"/>
        <end position="290"/>
    </location>
</feature>
<protein>
    <recommendedName>
        <fullName evidence="3">Magnesium transport protein CorA</fullName>
    </recommendedName>
</protein>
<dbReference type="Proteomes" id="UP000316905">
    <property type="component" value="Unassembled WGS sequence"/>
</dbReference>
<comment type="similarity">
    <text evidence="2">Belongs to the CorA metal ion transporter (MIT) (TC 1.A.35) family.</text>
</comment>
<evidence type="ECO:0000256" key="6">
    <source>
        <dbReference type="ARBA" id="ARBA00022519"/>
    </source>
</evidence>
<dbReference type="GO" id="GO:0015099">
    <property type="term" value="F:nickel cation transmembrane transporter activity"/>
    <property type="evidence" value="ECO:0007669"/>
    <property type="project" value="TreeGrafter"/>
</dbReference>
<evidence type="ECO:0000256" key="10">
    <source>
        <dbReference type="ARBA" id="ARBA00023065"/>
    </source>
</evidence>
<dbReference type="CDD" id="cd12837">
    <property type="entry name" value="EcCorA-like_u1"/>
    <property type="match status" value="1"/>
</dbReference>
<dbReference type="PANTHER" id="PTHR47685:SF1">
    <property type="entry name" value="MAGNESIUM TRANSPORT PROTEIN CORA"/>
    <property type="match status" value="1"/>
</dbReference>
<keyword evidence="10" id="KW-0406">Ion transport</keyword>
<evidence type="ECO:0000313" key="14">
    <source>
        <dbReference type="EMBL" id="TWI57520.1"/>
    </source>
</evidence>
<dbReference type="GO" id="GO:0015095">
    <property type="term" value="F:magnesium ion transmembrane transporter activity"/>
    <property type="evidence" value="ECO:0007669"/>
    <property type="project" value="TreeGrafter"/>
</dbReference>
<dbReference type="InterPro" id="IPR045863">
    <property type="entry name" value="CorA_TM1_TM2"/>
</dbReference>
<accession>A0A562QMU3</accession>
<evidence type="ECO:0000256" key="13">
    <source>
        <dbReference type="SAM" id="Phobius"/>
    </source>
</evidence>
<dbReference type="SUPFAM" id="SSF144083">
    <property type="entry name" value="Magnesium transport protein CorA, transmembrane region"/>
    <property type="match status" value="1"/>
</dbReference>
<comment type="caution">
    <text evidence="14">The sequence shown here is derived from an EMBL/GenBank/DDBJ whole genome shotgun (WGS) entry which is preliminary data.</text>
</comment>
<dbReference type="Gene3D" id="1.20.58.340">
    <property type="entry name" value="Magnesium transport protein CorA, transmembrane region"/>
    <property type="match status" value="2"/>
</dbReference>
<evidence type="ECO:0000313" key="15">
    <source>
        <dbReference type="Proteomes" id="UP000316905"/>
    </source>
</evidence>
<evidence type="ECO:0000256" key="4">
    <source>
        <dbReference type="ARBA" id="ARBA00022448"/>
    </source>
</evidence>
<keyword evidence="7 13" id="KW-0812">Transmembrane</keyword>
<reference evidence="14 15" key="1">
    <citation type="journal article" date="2015" name="Stand. Genomic Sci.">
        <title>Genomic Encyclopedia of Bacterial and Archaeal Type Strains, Phase III: the genomes of soil and plant-associated and newly described type strains.</title>
        <authorList>
            <person name="Whitman W.B."/>
            <person name="Woyke T."/>
            <person name="Klenk H.P."/>
            <person name="Zhou Y."/>
            <person name="Lilburn T.G."/>
            <person name="Beck B.J."/>
            <person name="De Vos P."/>
            <person name="Vandamme P."/>
            <person name="Eisen J.A."/>
            <person name="Garrity G."/>
            <person name="Hugenholtz P."/>
            <person name="Kyrpides N.C."/>
        </authorList>
    </citation>
    <scope>NUCLEOTIDE SEQUENCE [LARGE SCALE GENOMIC DNA]</scope>
    <source>
        <strain evidence="14 15">CGMCC 1.6858</strain>
    </source>
</reference>
<dbReference type="Gene3D" id="3.30.460.20">
    <property type="entry name" value="CorA soluble domain-like"/>
    <property type="match status" value="1"/>
</dbReference>
<dbReference type="PANTHER" id="PTHR47685">
    <property type="entry name" value="MAGNESIUM TRANSPORT PROTEIN CORA"/>
    <property type="match status" value="1"/>
</dbReference>
<proteinExistence type="inferred from homology"/>
<keyword evidence="5" id="KW-1003">Cell membrane</keyword>
<dbReference type="InterPro" id="IPR002523">
    <property type="entry name" value="MgTranspt_CorA/ZnTranspt_ZntB"/>
</dbReference>
<feature type="transmembrane region" description="Helical" evidence="13">
    <location>
        <begin position="302"/>
        <end position="322"/>
    </location>
</feature>
<evidence type="ECO:0000256" key="7">
    <source>
        <dbReference type="ARBA" id="ARBA00022692"/>
    </source>
</evidence>
<keyword evidence="9 13" id="KW-1133">Transmembrane helix</keyword>
<name>A0A562QMU3_9PSED</name>
<evidence type="ECO:0000256" key="9">
    <source>
        <dbReference type="ARBA" id="ARBA00022989"/>
    </source>
</evidence>
<evidence type="ECO:0000256" key="11">
    <source>
        <dbReference type="ARBA" id="ARBA00023136"/>
    </source>
</evidence>
<sequence length="328" mass="37041">MITCYTLVDGMLTPHAIKPGTALPQGALWIDLHCPTDEEEKFLEDSLAVNIPTQEEIAEIEESSRLYESERAIHLTTTVVSGFNEHQPHATVLNFVLTPEWLVTVRYAEMSAFRAFRTKVGQHPAMHQRSDTIFISLLDSLVDRIADILESVQAHHNRLASAIFNEQTPDPDSPRAPKTDLQSIVKQLGRSNLLLARLSDSLLGINRLVSYIRRAAREWISRDAKDWMKTVERDARSLGDYQARMNTEVGFLLDATLGLINIEQNSIIKVFSIASVLFLPPTLVGTVYGMNFHSMPELDWTFGYPMALVAMIISAIIPYGWFKFRGWL</sequence>
<keyword evidence="8" id="KW-0460">Magnesium</keyword>
<dbReference type="OrthoDB" id="9803416at2"/>
<keyword evidence="11 13" id="KW-0472">Membrane</keyword>
<organism evidence="14 15">
    <name type="scientific">Pseudomonas duriflava</name>
    <dbReference type="NCBI Taxonomy" id="459528"/>
    <lineage>
        <taxon>Bacteria</taxon>
        <taxon>Pseudomonadati</taxon>
        <taxon>Pseudomonadota</taxon>
        <taxon>Gammaproteobacteria</taxon>
        <taxon>Pseudomonadales</taxon>
        <taxon>Pseudomonadaceae</taxon>
        <taxon>Pseudomonas</taxon>
    </lineage>
</organism>
<dbReference type="EMBL" id="VLKY01000002">
    <property type="protein sequence ID" value="TWI57520.1"/>
    <property type="molecule type" value="Genomic_DNA"/>
</dbReference>
<dbReference type="SUPFAM" id="SSF143865">
    <property type="entry name" value="CorA soluble domain-like"/>
    <property type="match status" value="1"/>
</dbReference>
<evidence type="ECO:0000256" key="8">
    <source>
        <dbReference type="ARBA" id="ARBA00022842"/>
    </source>
</evidence>
<dbReference type="AlphaFoldDB" id="A0A562QMU3"/>
<dbReference type="InterPro" id="IPR045861">
    <property type="entry name" value="CorA_cytoplasmic_dom"/>
</dbReference>